<proteinExistence type="predicted"/>
<dbReference type="InterPro" id="IPR050765">
    <property type="entry name" value="Riboflavin_Biosynth_HTPR"/>
</dbReference>
<dbReference type="Proteomes" id="UP000286287">
    <property type="component" value="Unassembled WGS sequence"/>
</dbReference>
<evidence type="ECO:0000259" key="1">
    <source>
        <dbReference type="Pfam" id="PF01872"/>
    </source>
</evidence>
<organism evidence="2 3">
    <name type="scientific">Deinococcus cavernae</name>
    <dbReference type="NCBI Taxonomy" id="2320857"/>
    <lineage>
        <taxon>Bacteria</taxon>
        <taxon>Thermotogati</taxon>
        <taxon>Deinococcota</taxon>
        <taxon>Deinococci</taxon>
        <taxon>Deinococcales</taxon>
        <taxon>Deinococcaceae</taxon>
        <taxon>Deinococcus</taxon>
    </lineage>
</organism>
<name>A0A418V8U0_9DEIO</name>
<evidence type="ECO:0000313" key="2">
    <source>
        <dbReference type="EMBL" id="RJF72518.1"/>
    </source>
</evidence>
<sequence>MRKIIAGLHMSLDGVIEGPGPADSFERAGWFMPYFVPEIGAYIAQTGAESDGLLLGRVTYESFRSFFEGQGSHNPSAAMMNGTQKYVVSSTLKDADWSHSTLIQGDPVQEITRLRAQPGRNLNISGSLHLIHSLLPHGLIDELSLLVAPVIVGTGRRLFPEGFSTGLKLLESRPFSSGVLLQRYAVDNARQA</sequence>
<dbReference type="InterPro" id="IPR024072">
    <property type="entry name" value="DHFR-like_dom_sf"/>
</dbReference>
<reference evidence="2 3" key="1">
    <citation type="submission" date="2018-09" db="EMBL/GenBank/DDBJ databases">
        <authorList>
            <person name="Zhu H."/>
        </authorList>
    </citation>
    <scope>NUCLEOTIDE SEQUENCE [LARGE SCALE GENOMIC DNA]</scope>
    <source>
        <strain evidence="2 3">K2S05-167</strain>
    </source>
</reference>
<feature type="domain" description="Bacterial bifunctional deaminase-reductase C-terminal" evidence="1">
    <location>
        <begin position="2"/>
        <end position="181"/>
    </location>
</feature>
<accession>A0A418V8U0</accession>
<comment type="caution">
    <text evidence="2">The sequence shown here is derived from an EMBL/GenBank/DDBJ whole genome shotgun (WGS) entry which is preliminary data.</text>
</comment>
<gene>
    <name evidence="2" type="ORF">D3875_14115</name>
</gene>
<dbReference type="Gene3D" id="3.40.430.10">
    <property type="entry name" value="Dihydrofolate Reductase, subunit A"/>
    <property type="match status" value="1"/>
</dbReference>
<dbReference type="OrthoDB" id="195113at2"/>
<dbReference type="GO" id="GO:0008703">
    <property type="term" value="F:5-amino-6-(5-phosphoribosylamino)uracil reductase activity"/>
    <property type="evidence" value="ECO:0007669"/>
    <property type="project" value="InterPro"/>
</dbReference>
<dbReference type="SUPFAM" id="SSF53597">
    <property type="entry name" value="Dihydrofolate reductase-like"/>
    <property type="match status" value="1"/>
</dbReference>
<dbReference type="PANTHER" id="PTHR38011">
    <property type="entry name" value="DIHYDROFOLATE REDUCTASE FAMILY PROTEIN (AFU_ORTHOLOGUE AFUA_8G06820)"/>
    <property type="match status" value="1"/>
</dbReference>
<dbReference type="GO" id="GO:0009231">
    <property type="term" value="P:riboflavin biosynthetic process"/>
    <property type="evidence" value="ECO:0007669"/>
    <property type="project" value="InterPro"/>
</dbReference>
<dbReference type="EMBL" id="QYUJ01000014">
    <property type="protein sequence ID" value="RJF72518.1"/>
    <property type="molecule type" value="Genomic_DNA"/>
</dbReference>
<keyword evidence="3" id="KW-1185">Reference proteome</keyword>
<evidence type="ECO:0000313" key="3">
    <source>
        <dbReference type="Proteomes" id="UP000286287"/>
    </source>
</evidence>
<dbReference type="AlphaFoldDB" id="A0A418V8U0"/>
<dbReference type="Pfam" id="PF01872">
    <property type="entry name" value="RibD_C"/>
    <property type="match status" value="1"/>
</dbReference>
<protein>
    <submittedName>
        <fullName evidence="2">Dihydrofolate reductase</fullName>
    </submittedName>
</protein>
<dbReference type="InterPro" id="IPR002734">
    <property type="entry name" value="RibDG_C"/>
</dbReference>
<dbReference type="RefSeq" id="WP_119764728.1">
    <property type="nucleotide sequence ID" value="NZ_QYUJ01000014.1"/>
</dbReference>
<dbReference type="PANTHER" id="PTHR38011:SF2">
    <property type="entry name" value="BIFUNCTIONAL DEAMINASE-REDUCTASE DOMAIN PROTEIN"/>
    <property type="match status" value="1"/>
</dbReference>